<sequence length="200" mass="21612">MSNHHDEETRTLLSNEGDPSLPSKVDKLGETWVQQTVTSRSVYLMCFFFLALNAGLLAASWRAQGEIRSVYSTMGRDIENLPRPDPFAGLSEAAKSNAGGLPLPSNFAQVGNPTPDSDSIAARQASNFKMTGNPTPDSRRRSAMPGKNFRQSGNPTPDSERRAPAGDNFRQAGNPTPDSTRRAAMPENFNNSGNQTPGSE</sequence>
<feature type="compositionally biased region" description="Basic and acidic residues" evidence="1">
    <location>
        <begin position="1"/>
        <end position="10"/>
    </location>
</feature>
<name>A0A8H5CUI7_9AGAR</name>
<evidence type="ECO:0000256" key="2">
    <source>
        <dbReference type="SAM" id="Phobius"/>
    </source>
</evidence>
<organism evidence="3 4">
    <name type="scientific">Leucocoprinus leucothites</name>
    <dbReference type="NCBI Taxonomy" id="201217"/>
    <lineage>
        <taxon>Eukaryota</taxon>
        <taxon>Fungi</taxon>
        <taxon>Dikarya</taxon>
        <taxon>Basidiomycota</taxon>
        <taxon>Agaricomycotina</taxon>
        <taxon>Agaricomycetes</taxon>
        <taxon>Agaricomycetidae</taxon>
        <taxon>Agaricales</taxon>
        <taxon>Agaricineae</taxon>
        <taxon>Agaricaceae</taxon>
        <taxon>Leucocoprinus</taxon>
    </lineage>
</organism>
<keyword evidence="2" id="KW-1133">Transmembrane helix</keyword>
<gene>
    <name evidence="3" type="ORF">D9756_009978</name>
</gene>
<feature type="region of interest" description="Disordered" evidence="1">
    <location>
        <begin position="1"/>
        <end position="24"/>
    </location>
</feature>
<comment type="caution">
    <text evidence="3">The sequence shown here is derived from an EMBL/GenBank/DDBJ whole genome shotgun (WGS) entry which is preliminary data.</text>
</comment>
<accession>A0A8H5CUI7</accession>
<proteinExistence type="predicted"/>
<feature type="transmembrane region" description="Helical" evidence="2">
    <location>
        <begin position="42"/>
        <end position="61"/>
    </location>
</feature>
<protein>
    <submittedName>
        <fullName evidence="3">Uncharacterized protein</fullName>
    </submittedName>
</protein>
<evidence type="ECO:0000256" key="1">
    <source>
        <dbReference type="SAM" id="MobiDB-lite"/>
    </source>
</evidence>
<dbReference type="AlphaFoldDB" id="A0A8H5CUI7"/>
<keyword evidence="2" id="KW-0472">Membrane</keyword>
<keyword evidence="4" id="KW-1185">Reference proteome</keyword>
<dbReference type="OrthoDB" id="3053685at2759"/>
<reference evidence="3 4" key="1">
    <citation type="journal article" date="2020" name="ISME J.">
        <title>Uncovering the hidden diversity of litter-decomposition mechanisms in mushroom-forming fungi.</title>
        <authorList>
            <person name="Floudas D."/>
            <person name="Bentzer J."/>
            <person name="Ahren D."/>
            <person name="Johansson T."/>
            <person name="Persson P."/>
            <person name="Tunlid A."/>
        </authorList>
    </citation>
    <scope>NUCLEOTIDE SEQUENCE [LARGE SCALE GENOMIC DNA]</scope>
    <source>
        <strain evidence="3 4">CBS 146.42</strain>
    </source>
</reference>
<feature type="compositionally biased region" description="Polar residues" evidence="1">
    <location>
        <begin position="124"/>
        <end position="136"/>
    </location>
</feature>
<evidence type="ECO:0000313" key="4">
    <source>
        <dbReference type="Proteomes" id="UP000559027"/>
    </source>
</evidence>
<keyword evidence="2" id="KW-0812">Transmembrane</keyword>
<feature type="region of interest" description="Disordered" evidence="1">
    <location>
        <begin position="124"/>
        <end position="200"/>
    </location>
</feature>
<dbReference type="EMBL" id="JAACJO010000026">
    <property type="protein sequence ID" value="KAF5347326.1"/>
    <property type="molecule type" value="Genomic_DNA"/>
</dbReference>
<feature type="compositionally biased region" description="Polar residues" evidence="1">
    <location>
        <begin position="188"/>
        <end position="200"/>
    </location>
</feature>
<dbReference type="Proteomes" id="UP000559027">
    <property type="component" value="Unassembled WGS sequence"/>
</dbReference>
<evidence type="ECO:0000313" key="3">
    <source>
        <dbReference type="EMBL" id="KAF5347326.1"/>
    </source>
</evidence>